<proteinExistence type="inferred from homology"/>
<feature type="region of interest" description="Disordered" evidence="7">
    <location>
        <begin position="331"/>
        <end position="357"/>
    </location>
</feature>
<evidence type="ECO:0000256" key="5">
    <source>
        <dbReference type="ARBA" id="ARBA00023306"/>
    </source>
</evidence>
<dbReference type="GO" id="GO:0005886">
    <property type="term" value="C:plasma membrane"/>
    <property type="evidence" value="ECO:0007669"/>
    <property type="project" value="UniProtKB-SubCell"/>
</dbReference>
<comment type="function">
    <text evidence="6">Cell division protein that may be involved in stabilizing or promoting the assembly of the division complex.</text>
</comment>
<evidence type="ECO:0000313" key="10">
    <source>
        <dbReference type="EMBL" id="MDT2809240.1"/>
    </source>
</evidence>
<gene>
    <name evidence="6" type="primary">divIB</name>
    <name evidence="10" type="ORF">P7H43_01870</name>
</gene>
<evidence type="ECO:0000256" key="1">
    <source>
        <dbReference type="ARBA" id="ARBA00022475"/>
    </source>
</evidence>
<feature type="transmembrane region" description="Helical" evidence="6">
    <location>
        <begin position="106"/>
        <end position="128"/>
    </location>
</feature>
<evidence type="ECO:0000259" key="8">
    <source>
        <dbReference type="Pfam" id="PF03799"/>
    </source>
</evidence>
<evidence type="ECO:0000256" key="6">
    <source>
        <dbReference type="HAMAP-Rule" id="MF_00912"/>
    </source>
</evidence>
<evidence type="ECO:0000256" key="3">
    <source>
        <dbReference type="ARBA" id="ARBA00022692"/>
    </source>
</evidence>
<comment type="caution">
    <text evidence="10">The sequence shown here is derived from an EMBL/GenBank/DDBJ whole genome shotgun (WGS) entry which is preliminary data.</text>
</comment>
<dbReference type="EMBL" id="JARQBJ010000001">
    <property type="protein sequence ID" value="MDT2809240.1"/>
    <property type="molecule type" value="Genomic_DNA"/>
</dbReference>
<keyword evidence="6" id="KW-0472">Membrane</keyword>
<dbReference type="Proteomes" id="UP001256711">
    <property type="component" value="Unassembled WGS sequence"/>
</dbReference>
<evidence type="ECO:0000256" key="7">
    <source>
        <dbReference type="SAM" id="MobiDB-lite"/>
    </source>
</evidence>
<dbReference type="Pfam" id="PF03799">
    <property type="entry name" value="FtsQ_DivIB_C"/>
    <property type="match status" value="1"/>
</dbReference>
<evidence type="ECO:0000259" key="9">
    <source>
        <dbReference type="Pfam" id="PF08478"/>
    </source>
</evidence>
<dbReference type="InterPro" id="IPR050487">
    <property type="entry name" value="FtsQ_DivIB"/>
</dbReference>
<keyword evidence="5 6" id="KW-0131">Cell cycle</keyword>
<dbReference type="AlphaFoldDB" id="A0AAW8TSY4"/>
<accession>A0AAW8TSY4</accession>
<feature type="compositionally biased region" description="Acidic residues" evidence="7">
    <location>
        <begin position="56"/>
        <end position="65"/>
    </location>
</feature>
<reference evidence="10" key="1">
    <citation type="submission" date="2023-03" db="EMBL/GenBank/DDBJ databases">
        <authorList>
            <person name="Shen W."/>
            <person name="Cai J."/>
        </authorList>
    </citation>
    <scope>NUCLEOTIDE SEQUENCE</scope>
    <source>
        <strain evidence="10">B226-2</strain>
    </source>
</reference>
<keyword evidence="1 6" id="KW-1003">Cell membrane</keyword>
<name>A0AAW8TSY4_9ENTE</name>
<dbReference type="RefSeq" id="WP_311834941.1">
    <property type="nucleotide sequence ID" value="NZ_JARQBJ010000001.1"/>
</dbReference>
<organism evidence="10 11">
    <name type="scientific">Enterococcus asini</name>
    <dbReference type="NCBI Taxonomy" id="57732"/>
    <lineage>
        <taxon>Bacteria</taxon>
        <taxon>Bacillati</taxon>
        <taxon>Bacillota</taxon>
        <taxon>Bacilli</taxon>
        <taxon>Lactobacillales</taxon>
        <taxon>Enterococcaceae</taxon>
        <taxon>Enterococcus</taxon>
    </lineage>
</organism>
<feature type="compositionally biased region" description="Low complexity" evidence="7">
    <location>
        <begin position="343"/>
        <end position="357"/>
    </location>
</feature>
<dbReference type="GO" id="GO:0032153">
    <property type="term" value="C:cell division site"/>
    <property type="evidence" value="ECO:0007669"/>
    <property type="project" value="UniProtKB-UniRule"/>
</dbReference>
<feature type="compositionally biased region" description="Polar residues" evidence="7">
    <location>
        <begin position="26"/>
        <end position="40"/>
    </location>
</feature>
<comment type="subcellular location">
    <subcellularLocation>
        <location evidence="6">Cell membrane</location>
        <topology evidence="6">Single-pass type II membrane protein</topology>
    </subcellularLocation>
    <text evidence="6">Localizes to the division septum.</text>
</comment>
<evidence type="ECO:0000313" key="11">
    <source>
        <dbReference type="Proteomes" id="UP001256711"/>
    </source>
</evidence>
<feature type="compositionally biased region" description="Basic and acidic residues" evidence="7">
    <location>
        <begin position="66"/>
        <end position="85"/>
    </location>
</feature>
<keyword evidence="3 6" id="KW-0812">Transmembrane</keyword>
<keyword evidence="2 6" id="KW-0132">Cell division</keyword>
<dbReference type="InterPro" id="IPR026580">
    <property type="entry name" value="DivIB"/>
</dbReference>
<dbReference type="InterPro" id="IPR005548">
    <property type="entry name" value="Cell_div_FtsQ/DivIB_C"/>
</dbReference>
<dbReference type="HAMAP" id="MF_00912">
    <property type="entry name" value="DivIB"/>
    <property type="match status" value="1"/>
</dbReference>
<dbReference type="PANTHER" id="PTHR37820">
    <property type="entry name" value="CELL DIVISION PROTEIN DIVIB"/>
    <property type="match status" value="1"/>
</dbReference>
<evidence type="ECO:0000256" key="2">
    <source>
        <dbReference type="ARBA" id="ARBA00022618"/>
    </source>
</evidence>
<dbReference type="PANTHER" id="PTHR37820:SF1">
    <property type="entry name" value="CELL DIVISION PROTEIN FTSQ"/>
    <property type="match status" value="1"/>
</dbReference>
<comment type="similarity">
    <text evidence="6">Belongs to the FtsQ/DivIB family. DivIB subfamily.</text>
</comment>
<feature type="domain" description="POTRA" evidence="9">
    <location>
        <begin position="133"/>
        <end position="203"/>
    </location>
</feature>
<dbReference type="GO" id="GO:0043093">
    <property type="term" value="P:FtsZ-dependent cytokinesis"/>
    <property type="evidence" value="ECO:0007669"/>
    <property type="project" value="UniProtKB-UniRule"/>
</dbReference>
<dbReference type="Gene3D" id="3.40.50.10960">
    <property type="match status" value="1"/>
</dbReference>
<feature type="compositionally biased region" description="Polar residues" evidence="7">
    <location>
        <begin position="9"/>
        <end position="18"/>
    </location>
</feature>
<feature type="region of interest" description="Disordered" evidence="7">
    <location>
        <begin position="1"/>
        <end position="90"/>
    </location>
</feature>
<evidence type="ECO:0000256" key="4">
    <source>
        <dbReference type="ARBA" id="ARBA00022989"/>
    </source>
</evidence>
<feature type="domain" description="Cell division protein FtsQ/DivIB C-terminal" evidence="8">
    <location>
        <begin position="207"/>
        <end position="320"/>
    </location>
</feature>
<dbReference type="InterPro" id="IPR013685">
    <property type="entry name" value="POTRA_FtsQ_type"/>
</dbReference>
<sequence length="357" mass="40333">MTITKKESNNPPENQQPKTPADEQLTPWQKANLEYTQQRGQEPGWSPTVIEGPQADPEEVNEEETQEQKVDQEVDREELGQRPEDAEPASFSERLPKVKYQRQSLLYRRMVTIILLLLVPLLAVIYYVSPLAKLSDVTVVGNQAVAATDIVKAADFQMNGALWPQYFSKGEELKQIKESNPRIKKVSLGIDHWNHFKIQVEEYQEIAVLAHDNTYSPILANGYTLSETMENPTEKLPILENFTKQATIVNVLNAYQSLSEELQEAISQIKYTPTSSNKELLLLYMNDGNQVIVNISNMKSQMKYYAQVAKEMSEKGVIDMEVGIFSYPYEKEEATTGSDEETTTSSSVEGDGTTPVE</sequence>
<dbReference type="Pfam" id="PF08478">
    <property type="entry name" value="POTRA_1"/>
    <property type="match status" value="1"/>
</dbReference>
<keyword evidence="4 6" id="KW-1133">Transmembrane helix</keyword>
<protein>
    <recommendedName>
        <fullName evidence="6">Cell division protein DivIB</fullName>
    </recommendedName>
</protein>